<evidence type="ECO:0000313" key="2">
    <source>
        <dbReference type="Proteomes" id="UP001596288"/>
    </source>
</evidence>
<keyword evidence="2" id="KW-1185">Reference proteome</keyword>
<dbReference type="Proteomes" id="UP001596288">
    <property type="component" value="Unassembled WGS sequence"/>
</dbReference>
<proteinExistence type="predicted"/>
<reference evidence="2" key="1">
    <citation type="journal article" date="2019" name="Int. J. Syst. Evol. Microbiol.">
        <title>The Global Catalogue of Microorganisms (GCM) 10K type strain sequencing project: providing services to taxonomists for standard genome sequencing and annotation.</title>
        <authorList>
            <consortium name="The Broad Institute Genomics Platform"/>
            <consortium name="The Broad Institute Genome Sequencing Center for Infectious Disease"/>
            <person name="Wu L."/>
            <person name="Ma J."/>
        </authorList>
    </citation>
    <scope>NUCLEOTIDE SEQUENCE [LARGE SCALE GENOMIC DNA]</scope>
    <source>
        <strain evidence="2">CCM 8927</strain>
    </source>
</reference>
<dbReference type="RefSeq" id="WP_137611326.1">
    <property type="nucleotide sequence ID" value="NZ_BJDF01000008.1"/>
</dbReference>
<organism evidence="1 2">
    <name type="scientific">Companilactobacillus huachuanensis</name>
    <dbReference type="NCBI Taxonomy" id="2559914"/>
    <lineage>
        <taxon>Bacteria</taxon>
        <taxon>Bacillati</taxon>
        <taxon>Bacillota</taxon>
        <taxon>Bacilli</taxon>
        <taxon>Lactobacillales</taxon>
        <taxon>Lactobacillaceae</taxon>
        <taxon>Companilactobacillus</taxon>
    </lineage>
</organism>
<comment type="caution">
    <text evidence="1">The sequence shown here is derived from an EMBL/GenBank/DDBJ whole genome shotgun (WGS) entry which is preliminary data.</text>
</comment>
<evidence type="ECO:0000313" key="1">
    <source>
        <dbReference type="EMBL" id="MFC6176412.1"/>
    </source>
</evidence>
<sequence>MNNIDKSTLNNEQLAGITGGKCTANAATKAMITGGIGGAFAGGLHGAAIGGLGAGATYGLTCWW</sequence>
<accession>A0ABW1RN12</accession>
<dbReference type="EMBL" id="JBHSSF010000016">
    <property type="protein sequence ID" value="MFC6176412.1"/>
    <property type="molecule type" value="Genomic_DNA"/>
</dbReference>
<name>A0ABW1RN12_9LACO</name>
<protein>
    <submittedName>
        <fullName evidence="1">Bacteriocin</fullName>
    </submittedName>
</protein>
<gene>
    <name evidence="1" type="ORF">ACFQAV_06145</name>
</gene>